<dbReference type="Proteomes" id="UP001153365">
    <property type="component" value="Unassembled WGS sequence"/>
</dbReference>
<dbReference type="EMBL" id="CALTRL010005735">
    <property type="protein sequence ID" value="CAH7685613.1"/>
    <property type="molecule type" value="Genomic_DNA"/>
</dbReference>
<protein>
    <submittedName>
        <fullName evidence="1">Uncharacterized protein</fullName>
    </submittedName>
</protein>
<keyword evidence="2" id="KW-1185">Reference proteome</keyword>
<gene>
    <name evidence="1" type="ORF">PPACK8108_LOCUS20173</name>
</gene>
<organism evidence="1 2">
    <name type="scientific">Phakopsora pachyrhizi</name>
    <name type="common">Asian soybean rust disease fungus</name>
    <dbReference type="NCBI Taxonomy" id="170000"/>
    <lineage>
        <taxon>Eukaryota</taxon>
        <taxon>Fungi</taxon>
        <taxon>Dikarya</taxon>
        <taxon>Basidiomycota</taxon>
        <taxon>Pucciniomycotina</taxon>
        <taxon>Pucciniomycetes</taxon>
        <taxon>Pucciniales</taxon>
        <taxon>Phakopsoraceae</taxon>
        <taxon>Phakopsora</taxon>
    </lineage>
</organism>
<reference evidence="1" key="1">
    <citation type="submission" date="2022-06" db="EMBL/GenBank/DDBJ databases">
        <authorList>
            <consortium name="SYNGENTA / RWTH Aachen University"/>
        </authorList>
    </citation>
    <scope>NUCLEOTIDE SEQUENCE</scope>
</reference>
<dbReference type="AlphaFoldDB" id="A0AAV0BEU0"/>
<accession>A0AAV0BEU0</accession>
<name>A0AAV0BEU0_PHAPC</name>
<comment type="caution">
    <text evidence="1">The sequence shown here is derived from an EMBL/GenBank/DDBJ whole genome shotgun (WGS) entry which is preliminary data.</text>
</comment>
<evidence type="ECO:0000313" key="1">
    <source>
        <dbReference type="EMBL" id="CAH7685613.1"/>
    </source>
</evidence>
<proteinExistence type="predicted"/>
<evidence type="ECO:0000313" key="2">
    <source>
        <dbReference type="Proteomes" id="UP001153365"/>
    </source>
</evidence>
<sequence>MNENYRPRVGIGPYAPDKLMGPRVSIAHKKEEVSYVALTASLASSALEIVQDQLRLLNKPNKHYNHVAERDSENTYNFDDVFFDFKKRKFITDFSDTLKSLDNAEKFNEKPYFFKYYSYDNLDRNYYFFRELALRPLSCLLVASPNIGNEGKKIAQEILKDKEVLKIIKLQFSTMLVNPQFEKEIYLDFKDYLMHNSWSKEQLAQTIRELEIEHLKESESDSDMEDDILLLNDLYTKCYVVPQALKKHSKSYSAEDLMQPSP</sequence>